<evidence type="ECO:0000256" key="1">
    <source>
        <dbReference type="SAM" id="MobiDB-lite"/>
    </source>
</evidence>
<keyword evidence="3" id="KW-1185">Reference proteome</keyword>
<reference evidence="2 3" key="1">
    <citation type="submission" date="2017-05" db="EMBL/GenBank/DDBJ databases">
        <title>Genome Sequence of Loktanella vestfoldensis Strain SMR4r Isolated from a Culture of the Diatom Skeletonema marinoi.</title>
        <authorList>
            <person name="Topel M."/>
            <person name="Pinder M.I.M."/>
            <person name="Johansson O.N."/>
            <person name="Kourtchenko O."/>
            <person name="Godhe A."/>
            <person name="Clarke A.K."/>
        </authorList>
    </citation>
    <scope>NUCLEOTIDE SEQUENCE [LARGE SCALE GENOMIC DNA]</scope>
    <source>
        <strain evidence="2 3">SMR4r</strain>
    </source>
</reference>
<gene>
    <name evidence="2" type="ORF">LOKVESSMR4R_03385</name>
</gene>
<dbReference type="RefSeq" id="WP_087210993.1">
    <property type="nucleotide sequence ID" value="NZ_CP021431.1"/>
</dbReference>
<feature type="region of interest" description="Disordered" evidence="1">
    <location>
        <begin position="32"/>
        <end position="55"/>
    </location>
</feature>
<sequence length="97" mass="10925">MTLRIRTPQQMELARTIADAFAAAPRHGRWYSEQRGPLGWSPQLTDDPPHNAAETDAEQVVRRMCGARVRLRNVRLVPDAVRCMGIDVIRAALFAET</sequence>
<dbReference type="AlphaFoldDB" id="A0A1Y0EGA6"/>
<name>A0A1Y0EGA6_9RHOB</name>
<dbReference type="KEGG" id="lvs:LOKVESSMR4R_03385"/>
<evidence type="ECO:0000313" key="3">
    <source>
        <dbReference type="Proteomes" id="UP000195273"/>
    </source>
</evidence>
<protein>
    <submittedName>
        <fullName evidence="2">Uncharacterized protein</fullName>
    </submittedName>
</protein>
<accession>A0A1Y0EGA6</accession>
<evidence type="ECO:0000313" key="2">
    <source>
        <dbReference type="EMBL" id="ARU02657.1"/>
    </source>
</evidence>
<dbReference type="Proteomes" id="UP000195273">
    <property type="component" value="Chromosome"/>
</dbReference>
<dbReference type="EMBL" id="CP021431">
    <property type="protein sequence ID" value="ARU02657.1"/>
    <property type="molecule type" value="Genomic_DNA"/>
</dbReference>
<organism evidence="2 3">
    <name type="scientific">Yoonia vestfoldensis</name>
    <dbReference type="NCBI Taxonomy" id="245188"/>
    <lineage>
        <taxon>Bacteria</taxon>
        <taxon>Pseudomonadati</taxon>
        <taxon>Pseudomonadota</taxon>
        <taxon>Alphaproteobacteria</taxon>
        <taxon>Rhodobacterales</taxon>
        <taxon>Paracoccaceae</taxon>
        <taxon>Yoonia</taxon>
    </lineage>
</organism>
<proteinExistence type="predicted"/>